<proteinExistence type="inferred from homology"/>
<dbReference type="InterPro" id="IPR008978">
    <property type="entry name" value="HSP20-like_chaperone"/>
</dbReference>
<accession>A0A1R3JWA1</accession>
<dbReference type="PANTHER" id="PTHR34661:SF8">
    <property type="entry name" value="ALPHA-CRYSTALLIN DOMAIN-CONTAINING PROTEIN 22.3"/>
    <property type="match status" value="1"/>
</dbReference>
<gene>
    <name evidence="4" type="ORF">COLO4_13500</name>
</gene>
<dbReference type="Proteomes" id="UP000187203">
    <property type="component" value="Unassembled WGS sequence"/>
</dbReference>
<keyword evidence="5" id="KW-1185">Reference proteome</keyword>
<protein>
    <submittedName>
        <fullName evidence="4">HSP20-like chaperone</fullName>
    </submittedName>
</protein>
<feature type="region of interest" description="Disordered" evidence="2">
    <location>
        <begin position="1"/>
        <end position="62"/>
    </location>
</feature>
<reference evidence="5" key="1">
    <citation type="submission" date="2013-09" db="EMBL/GenBank/DDBJ databases">
        <title>Corchorus olitorius genome sequencing.</title>
        <authorList>
            <person name="Alam M."/>
            <person name="Haque M.S."/>
            <person name="Islam M.S."/>
            <person name="Emdad E.M."/>
            <person name="Islam M.M."/>
            <person name="Ahmed B."/>
            <person name="Halim A."/>
            <person name="Hossen Q.M.M."/>
            <person name="Hossain M.Z."/>
            <person name="Ahmed R."/>
            <person name="Khan M.M."/>
            <person name="Islam R."/>
            <person name="Rashid M.M."/>
            <person name="Khan S.A."/>
            <person name="Rahman M.S."/>
            <person name="Alam M."/>
            <person name="Yahiya A.S."/>
            <person name="Khan M.S."/>
            <person name="Azam M.S."/>
            <person name="Haque T."/>
            <person name="Lashkar M.Z.H."/>
            <person name="Akhand A.I."/>
            <person name="Morshed G."/>
            <person name="Roy S."/>
            <person name="Uddin K.S."/>
            <person name="Rabeya T."/>
            <person name="Hossain A.S."/>
            <person name="Chowdhury A."/>
            <person name="Snigdha A.R."/>
            <person name="Mortoza M.S."/>
            <person name="Matin S.A."/>
            <person name="Hoque S.M.E."/>
            <person name="Islam M.K."/>
            <person name="Roy D.K."/>
            <person name="Haider R."/>
            <person name="Moosa M.M."/>
            <person name="Elias S.M."/>
            <person name="Hasan A.M."/>
            <person name="Jahan S."/>
            <person name="Shafiuddin M."/>
            <person name="Mahmood N."/>
            <person name="Shommy N.S."/>
        </authorList>
    </citation>
    <scope>NUCLEOTIDE SEQUENCE [LARGE SCALE GENOMIC DNA]</scope>
    <source>
        <strain evidence="5">cv. O-4</strain>
    </source>
</reference>
<dbReference type="Gene3D" id="2.60.40.790">
    <property type="match status" value="1"/>
</dbReference>
<feature type="compositionally biased region" description="Polar residues" evidence="2">
    <location>
        <begin position="33"/>
        <end position="44"/>
    </location>
</feature>
<comment type="similarity">
    <text evidence="1">Belongs to the small heat shock protein (HSP20) family.</text>
</comment>
<feature type="compositionally biased region" description="Basic and acidic residues" evidence="2">
    <location>
        <begin position="45"/>
        <end position="61"/>
    </location>
</feature>
<dbReference type="CDD" id="cd00298">
    <property type="entry name" value="ACD_sHsps_p23-like"/>
    <property type="match status" value="1"/>
</dbReference>
<name>A0A1R3JWA1_9ROSI</name>
<evidence type="ECO:0000313" key="5">
    <source>
        <dbReference type="Proteomes" id="UP000187203"/>
    </source>
</evidence>
<comment type="caution">
    <text evidence="4">The sequence shown here is derived from an EMBL/GenBank/DDBJ whole genome shotgun (WGS) entry which is preliminary data.</text>
</comment>
<dbReference type="EMBL" id="AWUE01015189">
    <property type="protein sequence ID" value="OMO99123.1"/>
    <property type="molecule type" value="Genomic_DNA"/>
</dbReference>
<evidence type="ECO:0000256" key="1">
    <source>
        <dbReference type="PROSITE-ProRule" id="PRU00285"/>
    </source>
</evidence>
<evidence type="ECO:0000313" key="4">
    <source>
        <dbReference type="EMBL" id="OMO99123.1"/>
    </source>
</evidence>
<dbReference type="AlphaFoldDB" id="A0A1R3JWA1"/>
<dbReference type="PANTHER" id="PTHR34661">
    <property type="entry name" value="INCREASED DNA METHYLATION 3"/>
    <property type="match status" value="1"/>
</dbReference>
<dbReference type="OrthoDB" id="1512991at2759"/>
<dbReference type="GO" id="GO:0005634">
    <property type="term" value="C:nucleus"/>
    <property type="evidence" value="ECO:0007669"/>
    <property type="project" value="TreeGrafter"/>
</dbReference>
<dbReference type="InterPro" id="IPR039321">
    <property type="entry name" value="IDM2/3-like"/>
</dbReference>
<dbReference type="InterPro" id="IPR002068">
    <property type="entry name" value="A-crystallin/Hsp20_dom"/>
</dbReference>
<sequence>MSSEVVNGEEVGYNSEDMSSELSLAEEVGDNLSDISSELSTNRNFNDDVQRSQKAKGEAGETSRINLQQRVLNVAPLNCIPYNGPPNATDTSSLPTKDKAAAEAAEAIGPAIIYLPPNATREELDNIMAVTKTGIAYTGALVKDMLGPVVGLMDMGELPDSYYFRVNLPGVSMDKKDFNCDIRPDGSVHIRGVSLTGEKIVCKNFQIFHMVTQNLCPPGAFTASFQLPGPVKPQEVTTRFEGGIFQVIVKKQ</sequence>
<evidence type="ECO:0000259" key="3">
    <source>
        <dbReference type="PROSITE" id="PS01031"/>
    </source>
</evidence>
<evidence type="ECO:0000256" key="2">
    <source>
        <dbReference type="SAM" id="MobiDB-lite"/>
    </source>
</evidence>
<dbReference type="SUPFAM" id="SSF49764">
    <property type="entry name" value="HSP20-like chaperones"/>
    <property type="match status" value="1"/>
</dbReference>
<organism evidence="4 5">
    <name type="scientific">Corchorus olitorius</name>
    <dbReference type="NCBI Taxonomy" id="93759"/>
    <lineage>
        <taxon>Eukaryota</taxon>
        <taxon>Viridiplantae</taxon>
        <taxon>Streptophyta</taxon>
        <taxon>Embryophyta</taxon>
        <taxon>Tracheophyta</taxon>
        <taxon>Spermatophyta</taxon>
        <taxon>Magnoliopsida</taxon>
        <taxon>eudicotyledons</taxon>
        <taxon>Gunneridae</taxon>
        <taxon>Pentapetalae</taxon>
        <taxon>rosids</taxon>
        <taxon>malvids</taxon>
        <taxon>Malvales</taxon>
        <taxon>Malvaceae</taxon>
        <taxon>Grewioideae</taxon>
        <taxon>Apeibeae</taxon>
        <taxon>Corchorus</taxon>
    </lineage>
</organism>
<feature type="domain" description="SHSP" evidence="3">
    <location>
        <begin position="140"/>
        <end position="252"/>
    </location>
</feature>
<dbReference type="PROSITE" id="PS01031">
    <property type="entry name" value="SHSP"/>
    <property type="match status" value="1"/>
</dbReference>